<reference evidence="2" key="2">
    <citation type="submission" date="2023-04" db="EMBL/GenBank/DDBJ databases">
        <authorList>
            <person name="Bruccoleri R.E."/>
            <person name="Oakeley E.J."/>
            <person name="Faust A.-M."/>
            <person name="Dessus-Babus S."/>
            <person name="Altorfer M."/>
            <person name="Burckhardt D."/>
            <person name="Oertli M."/>
            <person name="Naumann U."/>
            <person name="Petersen F."/>
            <person name="Wong J."/>
        </authorList>
    </citation>
    <scope>NUCLEOTIDE SEQUENCE</scope>
    <source>
        <strain evidence="2">GSM-AAB239-AS_SAM_17_03QT</strain>
        <tissue evidence="2">Leaf</tissue>
    </source>
</reference>
<protein>
    <submittedName>
        <fullName evidence="2">Uncharacterized protein</fullName>
    </submittedName>
</protein>
<dbReference type="PANTHER" id="PTHR31972">
    <property type="entry name" value="EXPRESSED PROTEIN"/>
    <property type="match status" value="1"/>
</dbReference>
<dbReference type="Proteomes" id="UP001140949">
    <property type="component" value="Unassembled WGS sequence"/>
</dbReference>
<sequence length="305" mass="34815">MGPMLSLGVDDEPKLHQWKPNAIASHLLRKRKGTRSYVSGASAVGLYWDYSASNMTGSSPEPVSGFYVIVVVDAELALSLGDLSGEFVKRLDQKIPTAESSLVSRREQVLGGSVYSTRARFGDGGREHDILIRCKGDGGGWDASESELVVSVDKKRVVQVRRLQWNFRGNQTIFIDGAPVDMMWDVGSWWFSSPPGHAVFMFRRRSALQSRLWLEEEMLHKERGVSGFSPHSSIQESLKGFSILFQFRLFDFLFLLPLLLLLGCFVWEEQVTQFIRWLEKIRSLPCPSRFVLDKYQTRYRYIKHK</sequence>
<reference evidence="2" key="1">
    <citation type="journal article" date="2023" name="GigaByte">
        <title>Genome assembly of the bearded iris, Iris pallida Lam.</title>
        <authorList>
            <person name="Bruccoleri R.E."/>
            <person name="Oakeley E.J."/>
            <person name="Faust A.M.E."/>
            <person name="Altorfer M."/>
            <person name="Dessus-Babus S."/>
            <person name="Burckhardt D."/>
            <person name="Oertli M."/>
            <person name="Naumann U."/>
            <person name="Petersen F."/>
            <person name="Wong J."/>
        </authorList>
    </citation>
    <scope>NUCLEOTIDE SEQUENCE</scope>
    <source>
        <strain evidence="2">GSM-AAB239-AS_SAM_17_03QT</strain>
    </source>
</reference>
<proteinExistence type="predicted"/>
<dbReference type="PANTHER" id="PTHR31972:SF48">
    <property type="entry name" value="OS04G0407500 PROTEIN"/>
    <property type="match status" value="1"/>
</dbReference>
<accession>A0AAX6FXK3</accession>
<keyword evidence="3" id="KW-1185">Reference proteome</keyword>
<dbReference type="EMBL" id="JANAVB010025196">
    <property type="protein sequence ID" value="KAJ6821080.1"/>
    <property type="molecule type" value="Genomic_DNA"/>
</dbReference>
<evidence type="ECO:0000256" key="1">
    <source>
        <dbReference type="SAM" id="Phobius"/>
    </source>
</evidence>
<organism evidence="2 3">
    <name type="scientific">Iris pallida</name>
    <name type="common">Sweet iris</name>
    <dbReference type="NCBI Taxonomy" id="29817"/>
    <lineage>
        <taxon>Eukaryota</taxon>
        <taxon>Viridiplantae</taxon>
        <taxon>Streptophyta</taxon>
        <taxon>Embryophyta</taxon>
        <taxon>Tracheophyta</taxon>
        <taxon>Spermatophyta</taxon>
        <taxon>Magnoliopsida</taxon>
        <taxon>Liliopsida</taxon>
        <taxon>Asparagales</taxon>
        <taxon>Iridaceae</taxon>
        <taxon>Iridoideae</taxon>
        <taxon>Irideae</taxon>
        <taxon>Iris</taxon>
    </lineage>
</organism>
<name>A0AAX6FXK3_IRIPA</name>
<evidence type="ECO:0000313" key="3">
    <source>
        <dbReference type="Proteomes" id="UP001140949"/>
    </source>
</evidence>
<dbReference type="Pfam" id="PF05910">
    <property type="entry name" value="DUF868"/>
    <property type="match status" value="1"/>
</dbReference>
<feature type="transmembrane region" description="Helical" evidence="1">
    <location>
        <begin position="247"/>
        <end position="267"/>
    </location>
</feature>
<comment type="caution">
    <text evidence="2">The sequence shown here is derived from an EMBL/GenBank/DDBJ whole genome shotgun (WGS) entry which is preliminary data.</text>
</comment>
<dbReference type="InterPro" id="IPR008586">
    <property type="entry name" value="DUF868_pln"/>
</dbReference>
<gene>
    <name evidence="2" type="ORF">M6B38_395130</name>
</gene>
<keyword evidence="1" id="KW-0812">Transmembrane</keyword>
<evidence type="ECO:0000313" key="2">
    <source>
        <dbReference type="EMBL" id="KAJ6821080.1"/>
    </source>
</evidence>
<dbReference type="AlphaFoldDB" id="A0AAX6FXK3"/>
<keyword evidence="1" id="KW-0472">Membrane</keyword>
<keyword evidence="1" id="KW-1133">Transmembrane helix</keyword>